<protein>
    <submittedName>
        <fullName evidence="2">Uncharacterized protein</fullName>
    </submittedName>
</protein>
<evidence type="ECO:0000313" key="2">
    <source>
        <dbReference type="EMBL" id="CAK8673134.1"/>
    </source>
</evidence>
<feature type="transmembrane region" description="Helical" evidence="1">
    <location>
        <begin position="20"/>
        <end position="45"/>
    </location>
</feature>
<keyword evidence="1" id="KW-0472">Membrane</keyword>
<keyword evidence="1" id="KW-1133">Transmembrane helix</keyword>
<evidence type="ECO:0000313" key="3">
    <source>
        <dbReference type="Proteomes" id="UP001642483"/>
    </source>
</evidence>
<name>A0ABP0F071_CLALP</name>
<evidence type="ECO:0000256" key="1">
    <source>
        <dbReference type="SAM" id="Phobius"/>
    </source>
</evidence>
<proteinExistence type="predicted"/>
<organism evidence="2 3">
    <name type="scientific">Clavelina lepadiformis</name>
    <name type="common">Light-bulb sea squirt</name>
    <name type="synonym">Ascidia lepadiformis</name>
    <dbReference type="NCBI Taxonomy" id="159417"/>
    <lineage>
        <taxon>Eukaryota</taxon>
        <taxon>Metazoa</taxon>
        <taxon>Chordata</taxon>
        <taxon>Tunicata</taxon>
        <taxon>Ascidiacea</taxon>
        <taxon>Aplousobranchia</taxon>
        <taxon>Clavelinidae</taxon>
        <taxon>Clavelina</taxon>
    </lineage>
</organism>
<comment type="caution">
    <text evidence="2">The sequence shown here is derived from an EMBL/GenBank/DDBJ whole genome shotgun (WGS) entry which is preliminary data.</text>
</comment>
<accession>A0ABP0F071</accession>
<dbReference type="Proteomes" id="UP001642483">
    <property type="component" value="Unassembled WGS sequence"/>
</dbReference>
<keyword evidence="1" id="KW-0812">Transmembrane</keyword>
<dbReference type="EMBL" id="CAWYQH010000002">
    <property type="protein sequence ID" value="CAK8673134.1"/>
    <property type="molecule type" value="Genomic_DNA"/>
</dbReference>
<sequence length="121" mass="14097">MCMVMFCVRSDFLLSAFPFLFHWLFLFVRVVHLYCCCLLFFYISLPPCFMHCSVMIGREYVRFQQDLGSQTSKNDKCGAQKCLEAVELHDYTVNVNILICSIYKSIKFECTEILSKSLSAK</sequence>
<keyword evidence="3" id="KW-1185">Reference proteome</keyword>
<reference evidence="2 3" key="1">
    <citation type="submission" date="2024-02" db="EMBL/GenBank/DDBJ databases">
        <authorList>
            <person name="Daric V."/>
            <person name="Darras S."/>
        </authorList>
    </citation>
    <scope>NUCLEOTIDE SEQUENCE [LARGE SCALE GENOMIC DNA]</scope>
</reference>
<gene>
    <name evidence="2" type="ORF">CVLEPA_LOCUS2916</name>
</gene>